<comment type="caution">
    <text evidence="4">The sequence shown here is derived from an EMBL/GenBank/DDBJ whole genome shotgun (WGS) entry which is preliminary data.</text>
</comment>
<name>A0A0G2G5Z3_PHACM</name>
<feature type="domain" description="Nudix hydrolase" evidence="3">
    <location>
        <begin position="100"/>
        <end position="265"/>
    </location>
</feature>
<dbReference type="GO" id="GO:0006753">
    <property type="term" value="P:nucleoside phosphate metabolic process"/>
    <property type="evidence" value="ECO:0007669"/>
    <property type="project" value="TreeGrafter"/>
</dbReference>
<dbReference type="PROSITE" id="PS51462">
    <property type="entry name" value="NUDIX"/>
    <property type="match status" value="1"/>
</dbReference>
<dbReference type="FunFam" id="3.90.79.10:FF:000068">
    <property type="entry name" value="NUDIX family hydrolase, putative"/>
    <property type="match status" value="1"/>
</dbReference>
<dbReference type="InterPro" id="IPR000086">
    <property type="entry name" value="NUDIX_hydrolase_dom"/>
</dbReference>
<sequence>MSTFTLPDISPAVPVRLISNLSRDELMAFPAFKTWLSTVQHSLSLQSQESHPFHAAPYKLRSITIQSADFFGQGSRLGFLKFQAVVKNDNDETLPGSVFLRGGSVGMLLILTPCDNKDEKYVILTVQPRIPAGSLSFAEIPAGMLDDSGTFAGGAAKEIKEEVGLEIPEKELLNMTQLALEDNAPSAEEQLQKALYPSPGGSDEFIPLFLWEKSMPREQIEGFKGRLTGLRDRGEKITLKVVKLEDLWRVGARDGKTLAAFALYQGLKSAGKI</sequence>
<dbReference type="GO" id="GO:0080041">
    <property type="term" value="F:ADP-ribose pyrophosphohydrolase activity"/>
    <property type="evidence" value="ECO:0007669"/>
    <property type="project" value="TreeGrafter"/>
</dbReference>
<evidence type="ECO:0000256" key="2">
    <source>
        <dbReference type="ARBA" id="ARBA00022801"/>
    </source>
</evidence>
<proteinExistence type="predicted"/>
<dbReference type="PANTHER" id="PTHR11839:SF18">
    <property type="entry name" value="NUDIX HYDROLASE DOMAIN-CONTAINING PROTEIN"/>
    <property type="match status" value="1"/>
</dbReference>
<dbReference type="InterPro" id="IPR015797">
    <property type="entry name" value="NUDIX_hydrolase-like_dom_sf"/>
</dbReference>
<keyword evidence="5" id="KW-1185">Reference proteome</keyword>
<dbReference type="CDD" id="cd03424">
    <property type="entry name" value="NUDIX_ADPRase_Nudt5_UGPPase_Nudt14"/>
    <property type="match status" value="1"/>
</dbReference>
<dbReference type="AlphaFoldDB" id="A0A0G2G5Z3"/>
<comment type="cofactor">
    <cofactor evidence="1">
        <name>Mg(2+)</name>
        <dbReference type="ChEBI" id="CHEBI:18420"/>
    </cofactor>
</comment>
<dbReference type="Proteomes" id="UP000053317">
    <property type="component" value="Unassembled WGS sequence"/>
</dbReference>
<dbReference type="EMBL" id="LCWF01000109">
    <property type="protein sequence ID" value="KKY19198.1"/>
    <property type="molecule type" value="Genomic_DNA"/>
</dbReference>
<evidence type="ECO:0000256" key="1">
    <source>
        <dbReference type="ARBA" id="ARBA00001946"/>
    </source>
</evidence>
<organism evidence="4 5">
    <name type="scientific">Phaeomoniella chlamydospora</name>
    <name type="common">Phaeoacremonium chlamydosporum</name>
    <dbReference type="NCBI Taxonomy" id="158046"/>
    <lineage>
        <taxon>Eukaryota</taxon>
        <taxon>Fungi</taxon>
        <taxon>Dikarya</taxon>
        <taxon>Ascomycota</taxon>
        <taxon>Pezizomycotina</taxon>
        <taxon>Eurotiomycetes</taxon>
        <taxon>Chaetothyriomycetidae</taxon>
        <taxon>Phaeomoniellales</taxon>
        <taxon>Phaeomoniellaceae</taxon>
        <taxon>Phaeomoniella</taxon>
    </lineage>
</organism>
<dbReference type="SUPFAM" id="SSF55811">
    <property type="entry name" value="Nudix"/>
    <property type="match status" value="1"/>
</dbReference>
<evidence type="ECO:0000313" key="5">
    <source>
        <dbReference type="Proteomes" id="UP000053317"/>
    </source>
</evidence>
<dbReference type="GO" id="GO:0019693">
    <property type="term" value="P:ribose phosphate metabolic process"/>
    <property type="evidence" value="ECO:0007669"/>
    <property type="project" value="TreeGrafter"/>
</dbReference>
<evidence type="ECO:0000313" key="4">
    <source>
        <dbReference type="EMBL" id="KKY19198.1"/>
    </source>
</evidence>
<reference evidence="4 5" key="1">
    <citation type="submission" date="2015-05" db="EMBL/GenBank/DDBJ databases">
        <title>Distinctive expansion of gene families associated with plant cell wall degradation and secondary metabolism in the genomes of grapevine trunk pathogens.</title>
        <authorList>
            <person name="Lawrence D.P."/>
            <person name="Travadon R."/>
            <person name="Rolshausen P.E."/>
            <person name="Baumgartner K."/>
        </authorList>
    </citation>
    <scope>NUCLEOTIDE SEQUENCE [LARGE SCALE GENOMIC DNA]</scope>
    <source>
        <strain evidence="4">UCRPC4</strain>
    </source>
</reference>
<dbReference type="OrthoDB" id="10249920at2759"/>
<evidence type="ECO:0000259" key="3">
    <source>
        <dbReference type="PROSITE" id="PS51462"/>
    </source>
</evidence>
<keyword evidence="2" id="KW-0378">Hydrolase</keyword>
<dbReference type="Pfam" id="PF00293">
    <property type="entry name" value="NUDIX"/>
    <property type="match status" value="1"/>
</dbReference>
<protein>
    <submittedName>
        <fullName evidence="4">Putative nudix family</fullName>
    </submittedName>
</protein>
<reference evidence="4 5" key="2">
    <citation type="submission" date="2015-05" db="EMBL/GenBank/DDBJ databases">
        <authorList>
            <person name="Morales-Cruz A."/>
            <person name="Amrine K.C."/>
            <person name="Cantu D."/>
        </authorList>
    </citation>
    <scope>NUCLEOTIDE SEQUENCE [LARGE SCALE GENOMIC DNA]</scope>
    <source>
        <strain evidence="4">UCRPC4</strain>
    </source>
</reference>
<accession>A0A0G2G5Z3</accession>
<dbReference type="Gene3D" id="3.90.79.10">
    <property type="entry name" value="Nucleoside Triphosphate Pyrophosphohydrolase"/>
    <property type="match status" value="1"/>
</dbReference>
<gene>
    <name evidence="4" type="ORF">UCRPC4_g04572</name>
</gene>
<dbReference type="PANTHER" id="PTHR11839">
    <property type="entry name" value="UDP/ADP-SUGAR PYROPHOSPHATASE"/>
    <property type="match status" value="1"/>
</dbReference>
<dbReference type="GO" id="GO:0080042">
    <property type="term" value="F:ADP-glucose pyrophosphohydrolase activity"/>
    <property type="evidence" value="ECO:0007669"/>
    <property type="project" value="TreeGrafter"/>
</dbReference>